<keyword evidence="7" id="KW-0067">ATP-binding</keyword>
<feature type="short sequence motif" description="Q motif" evidence="13">
    <location>
        <begin position="624"/>
        <end position="652"/>
    </location>
</feature>
<dbReference type="GO" id="GO:0003724">
    <property type="term" value="F:RNA helicase activity"/>
    <property type="evidence" value="ECO:0007669"/>
    <property type="project" value="UniProtKB-EC"/>
</dbReference>
<feature type="domain" description="DEAD-box RNA helicase Q" evidence="18">
    <location>
        <begin position="624"/>
        <end position="652"/>
    </location>
</feature>
<evidence type="ECO:0000256" key="4">
    <source>
        <dbReference type="ARBA" id="ARBA00022741"/>
    </source>
</evidence>
<dbReference type="GO" id="GO:0006397">
    <property type="term" value="P:mRNA processing"/>
    <property type="evidence" value="ECO:0007669"/>
    <property type="project" value="UniProtKB-KW"/>
</dbReference>
<dbReference type="AlphaFoldDB" id="A0A139HMD4"/>
<keyword evidence="20" id="KW-1185">Reference proteome</keyword>
<dbReference type="GO" id="GO:0016787">
    <property type="term" value="F:hydrolase activity"/>
    <property type="evidence" value="ECO:0007669"/>
    <property type="project" value="UniProtKB-KW"/>
</dbReference>
<keyword evidence="5" id="KW-0378">Hydrolase</keyword>
<comment type="catalytic activity">
    <reaction evidence="12">
        <text>ATP + H2O = ADP + phosphate + H(+)</text>
        <dbReference type="Rhea" id="RHEA:13065"/>
        <dbReference type="ChEBI" id="CHEBI:15377"/>
        <dbReference type="ChEBI" id="CHEBI:15378"/>
        <dbReference type="ChEBI" id="CHEBI:30616"/>
        <dbReference type="ChEBI" id="CHEBI:43474"/>
        <dbReference type="ChEBI" id="CHEBI:456216"/>
        <dbReference type="EC" id="3.6.4.13"/>
    </reaction>
</comment>
<evidence type="ECO:0000256" key="10">
    <source>
        <dbReference type="ARBA" id="ARBA00037330"/>
    </source>
</evidence>
<dbReference type="InterPro" id="IPR027417">
    <property type="entry name" value="P-loop_NTPase"/>
</dbReference>
<dbReference type="CDD" id="cd18787">
    <property type="entry name" value="SF2_C_DEAD"/>
    <property type="match status" value="1"/>
</dbReference>
<dbReference type="PROSITE" id="PS51195">
    <property type="entry name" value="Q_MOTIF"/>
    <property type="match status" value="1"/>
</dbReference>
<feature type="domain" description="Helicase C-terminal" evidence="17">
    <location>
        <begin position="860"/>
        <end position="1008"/>
    </location>
</feature>
<dbReference type="OrthoDB" id="196131at2759"/>
<comment type="subcellular location">
    <subcellularLocation>
        <location evidence="1">Nucleus</location>
    </subcellularLocation>
</comment>
<feature type="compositionally biased region" description="Basic and acidic residues" evidence="14">
    <location>
        <begin position="514"/>
        <end position="526"/>
    </location>
</feature>
<evidence type="ECO:0000256" key="15">
    <source>
        <dbReference type="SAM" id="SignalP"/>
    </source>
</evidence>
<name>A0A139HMD4_9PEZI</name>
<dbReference type="InterPro" id="IPR011545">
    <property type="entry name" value="DEAD/DEAH_box_helicase_dom"/>
</dbReference>
<feature type="compositionally biased region" description="Basic and acidic residues" evidence="14">
    <location>
        <begin position="1085"/>
        <end position="1094"/>
    </location>
</feature>
<feature type="region of interest" description="Disordered" evidence="14">
    <location>
        <begin position="114"/>
        <end position="370"/>
    </location>
</feature>
<feature type="region of interest" description="Disordered" evidence="14">
    <location>
        <begin position="1038"/>
        <end position="1094"/>
    </location>
</feature>
<evidence type="ECO:0000256" key="5">
    <source>
        <dbReference type="ARBA" id="ARBA00022801"/>
    </source>
</evidence>
<keyword evidence="9" id="KW-0539">Nucleus</keyword>
<evidence type="ECO:0000256" key="6">
    <source>
        <dbReference type="ARBA" id="ARBA00022806"/>
    </source>
</evidence>
<feature type="compositionally biased region" description="Basic and acidic residues" evidence="14">
    <location>
        <begin position="1038"/>
        <end position="1054"/>
    </location>
</feature>
<dbReference type="InterPro" id="IPR014014">
    <property type="entry name" value="RNA_helicase_DEAD_Q_motif"/>
</dbReference>
<feature type="compositionally biased region" description="Low complexity" evidence="14">
    <location>
        <begin position="483"/>
        <end position="501"/>
    </location>
</feature>
<dbReference type="PROSITE" id="PS51194">
    <property type="entry name" value="HELICASE_CTER"/>
    <property type="match status" value="1"/>
</dbReference>
<dbReference type="SMART" id="SM00487">
    <property type="entry name" value="DEXDc"/>
    <property type="match status" value="1"/>
</dbReference>
<feature type="chain" id="PRO_5007806645" description="RNA helicase" evidence="15">
    <location>
        <begin position="20"/>
        <end position="1268"/>
    </location>
</feature>
<evidence type="ECO:0000256" key="13">
    <source>
        <dbReference type="PROSITE-ProRule" id="PRU00552"/>
    </source>
</evidence>
<evidence type="ECO:0000256" key="12">
    <source>
        <dbReference type="ARBA" id="ARBA00047984"/>
    </source>
</evidence>
<feature type="compositionally biased region" description="Basic residues" evidence="14">
    <location>
        <begin position="169"/>
        <end position="179"/>
    </location>
</feature>
<feature type="region of interest" description="Disordered" evidence="14">
    <location>
        <begin position="426"/>
        <end position="560"/>
    </location>
</feature>
<dbReference type="Pfam" id="PF00271">
    <property type="entry name" value="Helicase_C"/>
    <property type="match status" value="1"/>
</dbReference>
<dbReference type="InterPro" id="IPR056149">
    <property type="entry name" value="PRP5/DDX46/KHDC4_KH"/>
</dbReference>
<feature type="compositionally biased region" description="Polar residues" evidence="14">
    <location>
        <begin position="289"/>
        <end position="304"/>
    </location>
</feature>
<dbReference type="PROSITE" id="PS51192">
    <property type="entry name" value="HELICASE_ATP_BIND_1"/>
    <property type="match status" value="1"/>
</dbReference>
<protein>
    <recommendedName>
        <fullName evidence="2">RNA helicase</fullName>
        <ecNumber evidence="2">3.6.4.13</ecNumber>
    </recommendedName>
</protein>
<feature type="compositionally biased region" description="Basic and acidic residues" evidence="14">
    <location>
        <begin position="249"/>
        <end position="279"/>
    </location>
</feature>
<dbReference type="GO" id="GO:0005524">
    <property type="term" value="F:ATP binding"/>
    <property type="evidence" value="ECO:0007669"/>
    <property type="project" value="UniProtKB-KW"/>
</dbReference>
<evidence type="ECO:0000259" key="16">
    <source>
        <dbReference type="PROSITE" id="PS51192"/>
    </source>
</evidence>
<feature type="compositionally biased region" description="Basic and acidic residues" evidence="14">
    <location>
        <begin position="1062"/>
        <end position="1078"/>
    </location>
</feature>
<feature type="compositionally biased region" description="Basic and acidic residues" evidence="14">
    <location>
        <begin position="322"/>
        <end position="339"/>
    </location>
</feature>
<reference evidence="19 20" key="1">
    <citation type="submission" date="2015-07" db="EMBL/GenBank/DDBJ databases">
        <title>Comparative genomics of the Sigatoka disease complex on banana suggests a link between parallel evolutionary changes in Pseudocercospora fijiensis and Pseudocercospora eumusae and increased virulence on the banana host.</title>
        <authorList>
            <person name="Chang T.-C."/>
            <person name="Salvucci A."/>
            <person name="Crous P.W."/>
            <person name="Stergiopoulos I."/>
        </authorList>
    </citation>
    <scope>NUCLEOTIDE SEQUENCE [LARGE SCALE GENOMIC DNA]</scope>
    <source>
        <strain evidence="19 20">CBS 114824</strain>
    </source>
</reference>
<feature type="region of interest" description="Disordered" evidence="14">
    <location>
        <begin position="1246"/>
        <end position="1268"/>
    </location>
</feature>
<gene>
    <name evidence="19" type="ORF">AC578_9975</name>
</gene>
<feature type="region of interest" description="Disordered" evidence="14">
    <location>
        <begin position="399"/>
        <end position="418"/>
    </location>
</feature>
<keyword evidence="4" id="KW-0547">Nucleotide-binding</keyword>
<keyword evidence="8" id="KW-0508">mRNA splicing</keyword>
<dbReference type="PROSITE" id="PS00039">
    <property type="entry name" value="DEAD_ATP_HELICASE"/>
    <property type="match status" value="1"/>
</dbReference>
<dbReference type="GO" id="GO:0005634">
    <property type="term" value="C:nucleus"/>
    <property type="evidence" value="ECO:0007669"/>
    <property type="project" value="UniProtKB-SubCell"/>
</dbReference>
<evidence type="ECO:0000256" key="14">
    <source>
        <dbReference type="SAM" id="MobiDB-lite"/>
    </source>
</evidence>
<keyword evidence="6" id="KW-0347">Helicase</keyword>
<feature type="compositionally biased region" description="Low complexity" evidence="14">
    <location>
        <begin position="352"/>
        <end position="363"/>
    </location>
</feature>
<evidence type="ECO:0000259" key="17">
    <source>
        <dbReference type="PROSITE" id="PS51194"/>
    </source>
</evidence>
<feature type="compositionally biased region" description="Basic and acidic residues" evidence="14">
    <location>
        <begin position="114"/>
        <end position="129"/>
    </location>
</feature>
<comment type="function">
    <text evidence="10">ATP-dependent RNA helicase involved spliceosome assembly and in nuclear splicing. Catalyzes an ATP-dependent conformational change of U2 snRNP. Bridges U1 and U2 snRNPs and enables stable U2 snRNP association with intron RNA.</text>
</comment>
<dbReference type="CDD" id="cd17953">
    <property type="entry name" value="DEADc_DDX46"/>
    <property type="match status" value="1"/>
</dbReference>
<keyword evidence="15" id="KW-0732">Signal</keyword>
<dbReference type="InterPro" id="IPR001650">
    <property type="entry name" value="Helicase_C-like"/>
</dbReference>
<feature type="signal peptide" evidence="15">
    <location>
        <begin position="1"/>
        <end position="19"/>
    </location>
</feature>
<dbReference type="Pfam" id="PF00270">
    <property type="entry name" value="DEAD"/>
    <property type="match status" value="1"/>
</dbReference>
<proteinExistence type="inferred from homology"/>
<evidence type="ECO:0000259" key="18">
    <source>
        <dbReference type="PROSITE" id="PS51195"/>
    </source>
</evidence>
<evidence type="ECO:0000256" key="11">
    <source>
        <dbReference type="ARBA" id="ARBA00038511"/>
    </source>
</evidence>
<evidence type="ECO:0000256" key="3">
    <source>
        <dbReference type="ARBA" id="ARBA00022664"/>
    </source>
</evidence>
<comment type="similarity">
    <text evidence="11">Belongs to the DEAD box helicase family. DDX46/PRP5 subfamily.</text>
</comment>
<evidence type="ECO:0000313" key="19">
    <source>
        <dbReference type="EMBL" id="KXT03600.1"/>
    </source>
</evidence>
<dbReference type="Pfam" id="PF23469">
    <property type="entry name" value="KH_12"/>
    <property type="match status" value="1"/>
</dbReference>
<accession>A0A139HMD4</accession>
<feature type="compositionally biased region" description="Basic and acidic residues" evidence="14">
    <location>
        <begin position="138"/>
        <end position="168"/>
    </location>
</feature>
<dbReference type="GO" id="GO:0008380">
    <property type="term" value="P:RNA splicing"/>
    <property type="evidence" value="ECO:0007669"/>
    <property type="project" value="UniProtKB-KW"/>
</dbReference>
<feature type="compositionally biased region" description="Acidic residues" evidence="14">
    <location>
        <begin position="442"/>
        <end position="460"/>
    </location>
</feature>
<feature type="compositionally biased region" description="Basic and acidic residues" evidence="14">
    <location>
        <begin position="188"/>
        <end position="210"/>
    </location>
</feature>
<dbReference type="Gene3D" id="3.40.50.300">
    <property type="entry name" value="P-loop containing nucleotide triphosphate hydrolases"/>
    <property type="match status" value="2"/>
</dbReference>
<dbReference type="SUPFAM" id="SSF52540">
    <property type="entry name" value="P-loop containing nucleoside triphosphate hydrolases"/>
    <property type="match status" value="1"/>
</dbReference>
<dbReference type="PANTHER" id="PTHR47958">
    <property type="entry name" value="ATP-DEPENDENT RNA HELICASE DBP3"/>
    <property type="match status" value="1"/>
</dbReference>
<evidence type="ECO:0000256" key="7">
    <source>
        <dbReference type="ARBA" id="ARBA00022840"/>
    </source>
</evidence>
<organism evidence="19 20">
    <name type="scientific">Pseudocercospora eumusae</name>
    <dbReference type="NCBI Taxonomy" id="321146"/>
    <lineage>
        <taxon>Eukaryota</taxon>
        <taxon>Fungi</taxon>
        <taxon>Dikarya</taxon>
        <taxon>Ascomycota</taxon>
        <taxon>Pezizomycotina</taxon>
        <taxon>Dothideomycetes</taxon>
        <taxon>Dothideomycetidae</taxon>
        <taxon>Mycosphaerellales</taxon>
        <taxon>Mycosphaerellaceae</taxon>
        <taxon>Pseudocercospora</taxon>
    </lineage>
</organism>
<feature type="compositionally biased region" description="Gly residues" evidence="14">
    <location>
        <begin position="1259"/>
        <end position="1268"/>
    </location>
</feature>
<keyword evidence="3" id="KW-0507">mRNA processing</keyword>
<dbReference type="STRING" id="321146.A0A139HMD4"/>
<dbReference type="InterPro" id="IPR014001">
    <property type="entry name" value="Helicase_ATP-bd"/>
</dbReference>
<dbReference type="SMART" id="SM00490">
    <property type="entry name" value="HELICc"/>
    <property type="match status" value="1"/>
</dbReference>
<feature type="domain" description="Helicase ATP-binding" evidence="16">
    <location>
        <begin position="655"/>
        <end position="833"/>
    </location>
</feature>
<dbReference type="GO" id="GO:0003676">
    <property type="term" value="F:nucleic acid binding"/>
    <property type="evidence" value="ECO:0007669"/>
    <property type="project" value="InterPro"/>
</dbReference>
<dbReference type="InterPro" id="IPR000629">
    <property type="entry name" value="RNA-helicase_DEAD-box_CS"/>
</dbReference>
<dbReference type="Proteomes" id="UP000070133">
    <property type="component" value="Unassembled WGS sequence"/>
</dbReference>
<evidence type="ECO:0000256" key="2">
    <source>
        <dbReference type="ARBA" id="ARBA00012552"/>
    </source>
</evidence>
<dbReference type="EMBL" id="LFZN01000029">
    <property type="protein sequence ID" value="KXT03600.1"/>
    <property type="molecule type" value="Genomic_DNA"/>
</dbReference>
<comment type="caution">
    <text evidence="19">The sequence shown here is derived from an EMBL/GenBank/DDBJ whole genome shotgun (WGS) entry which is preliminary data.</text>
</comment>
<sequence length="1268" mass="139977">MLLWWWWWWWMLFVWLGLSHDIDSSLRVSSSSNLVLALAKPLETPSHPPPAHVLELSTSSVLLSKAHFAKNTPPPDLRLPSPLRHRITLLRHWHCPQRHTDNYNQQFCLRRDDRDRDTRRDRDREYDRNYRRRSRSRDRRDDRTRDRSRDYPRDHRDRGYERDRSREHGRNRRGPRSRSRGPQNGRSPVRDPKNKPRHPREDDHVHDNGHRIKRQRTTSVERGEPSSRPSTSSGPLNGDSRKPPPTAEDEAKQKAKAERQAKVELWKAKKAAEKAKLEAGKAASASALTPTVASPSNSQPTTAVGSPAPAPTFEDTPATTRAKFDPKAIKKQTEGKSKSEQATLGGDAAVPATANGNANAQNAVPQTVNVPKGDCNVKATNSNVAKMTGFGLNKSAVEKAGDKAAAAKSAALDDEDDVQRKFRKLPDLALESTTSDVVAANGEDDQDDDVEDLRSDEEEAEAARQAAQKRAEEAQEEQDATMPDAETSAPATTSAAVADTAMELDEEVDPLDAFMDKLEEVPERRPQPSAAKRGAREPQLFDEDDGPDLDAVGDNPEDLLNPARRKKKEIPAVNHSKIDYEEFRKNFYNESIEVSEMTEDDVTTLRAELDNITVRGVDPPKPIMKWSQAGFGAQVLDVIRENKFQSPTSIQCQALPAIMSGRDTIGIAKTGSGKTLAFILPMFRHIKDQRPVANLEGPIGIIMAPTRELAVQIHRECKPYLKALGLRGVCAYGGAPIKDQIAELKRGAEVVVCTPGRMIDLLAANQGRVTNLRRVTYVVMDEADRMFDMGFEPQITRILGNVRPDRQTVLFSATFPKKMESLARKTLSKPVEIVVGGRSVVAPEITQIIEVRPEDTKFRRVLELLGNLHEEDEDARSLIFVERQETADHIFKELGKKGYPSVSVHGGREQIDRDQAILDFKSGAIPIMVATSVAARGLDVKQLKLVINFDSPNHGEDYVHRAGRTGRAGNTGTAVTFVTPEQDRYAPFLVRCLEDSKQEPPDGLKELAAAHKKKVEAGEASRAGSGFGGHGIERLDAARAAERAREKSMFKTGDEPEEENEEAKKEKDKKESDVEKLVSKAAGKVTDRDAQAEQTRQADIRTDLKTHLANALKVSKTETPAANAATISDPVQKALAAAASIGVRLGTKGSTRPGAPIDNRGPDAGAFHATLEINDFPQKARWAVTNRTNVAKILEATGTSITSKGVHYPPGKEINPGDEPKLYILVEGDTEIAVQSAMRELSRHLTEGTLQAQDAENRSGGGGRYRVV</sequence>
<dbReference type="EC" id="3.6.4.13" evidence="2"/>
<dbReference type="FunFam" id="3.40.50.300:FF:000079">
    <property type="entry name" value="probable ATP-dependent RNA helicase DDX17"/>
    <property type="match status" value="1"/>
</dbReference>
<evidence type="ECO:0000256" key="9">
    <source>
        <dbReference type="ARBA" id="ARBA00023242"/>
    </source>
</evidence>
<evidence type="ECO:0000256" key="8">
    <source>
        <dbReference type="ARBA" id="ARBA00023187"/>
    </source>
</evidence>
<evidence type="ECO:0000313" key="20">
    <source>
        <dbReference type="Proteomes" id="UP000070133"/>
    </source>
</evidence>
<evidence type="ECO:0000256" key="1">
    <source>
        <dbReference type="ARBA" id="ARBA00004123"/>
    </source>
</evidence>